<keyword evidence="1" id="KW-0732">Signal</keyword>
<evidence type="ECO:0008006" key="4">
    <source>
        <dbReference type="Google" id="ProtNLM"/>
    </source>
</evidence>
<protein>
    <recommendedName>
        <fullName evidence="4">WxL domain-containing protein</fullName>
    </recommendedName>
</protein>
<dbReference type="RefSeq" id="WP_319076680.1">
    <property type="nucleotide sequence ID" value="NZ_JAWWMZ010000016.1"/>
</dbReference>
<dbReference type="AlphaFoldDB" id="A0AAJ2R790"/>
<evidence type="ECO:0000256" key="1">
    <source>
        <dbReference type="SAM" id="SignalP"/>
    </source>
</evidence>
<sequence length="217" mass="21844">MATRPIAWLALSMALSMALGGLGHTVHAASSTTGPSLLVPLSTSVNLDFTIAIDKFIFFRIGDGTWPTPGGTTSSVAFVLAPSIPGVPTTPVAGSNTSVNWSGAAPSFSITPSGNVLPVEVRSNAGQVTLRATATTALASGANTIPLSEITIATSDSNLPAPLIPNTGTGAAVNVVATAFAGLVTQRTANWTLSYANLASRRAGTYTGQVTFTASSP</sequence>
<comment type="caution">
    <text evidence="2">The sequence shown here is derived from an EMBL/GenBank/DDBJ whole genome shotgun (WGS) entry which is preliminary data.</text>
</comment>
<accession>A0AAJ2R790</accession>
<feature type="chain" id="PRO_5042532787" description="WxL domain-containing protein" evidence="1">
    <location>
        <begin position="29"/>
        <end position="217"/>
    </location>
</feature>
<reference evidence="2" key="1">
    <citation type="submission" date="2023-11" db="EMBL/GenBank/DDBJ databases">
        <title>Identification and selenium tolerance of Delftia acidovorans R3-25.</title>
        <authorList>
            <person name="Zhang S."/>
            <person name="Liu Y."/>
            <person name="Guo Y."/>
        </authorList>
    </citation>
    <scope>NUCLEOTIDE SEQUENCE</scope>
    <source>
        <strain evidence="2">R3-25</strain>
    </source>
</reference>
<dbReference type="Proteomes" id="UP001287445">
    <property type="component" value="Unassembled WGS sequence"/>
</dbReference>
<organism evidence="2 3">
    <name type="scientific">Delftia acidovorans</name>
    <name type="common">Pseudomonas acidovorans</name>
    <name type="synonym">Comamonas acidovorans</name>
    <dbReference type="NCBI Taxonomy" id="80866"/>
    <lineage>
        <taxon>Bacteria</taxon>
        <taxon>Pseudomonadati</taxon>
        <taxon>Pseudomonadota</taxon>
        <taxon>Betaproteobacteria</taxon>
        <taxon>Burkholderiales</taxon>
        <taxon>Comamonadaceae</taxon>
        <taxon>Delftia</taxon>
    </lineage>
</organism>
<dbReference type="EMBL" id="JAWWMZ010000016">
    <property type="protein sequence ID" value="MDX4957208.1"/>
    <property type="molecule type" value="Genomic_DNA"/>
</dbReference>
<gene>
    <name evidence="2" type="ORF">SGN30_27645</name>
</gene>
<evidence type="ECO:0000313" key="2">
    <source>
        <dbReference type="EMBL" id="MDX4957208.1"/>
    </source>
</evidence>
<feature type="signal peptide" evidence="1">
    <location>
        <begin position="1"/>
        <end position="28"/>
    </location>
</feature>
<evidence type="ECO:0000313" key="3">
    <source>
        <dbReference type="Proteomes" id="UP001287445"/>
    </source>
</evidence>
<name>A0AAJ2R790_DELAC</name>
<proteinExistence type="predicted"/>